<name>A0A8J5RQL4_ZIZPA</name>
<organism evidence="1 2">
    <name type="scientific">Zizania palustris</name>
    <name type="common">Northern wild rice</name>
    <dbReference type="NCBI Taxonomy" id="103762"/>
    <lineage>
        <taxon>Eukaryota</taxon>
        <taxon>Viridiplantae</taxon>
        <taxon>Streptophyta</taxon>
        <taxon>Embryophyta</taxon>
        <taxon>Tracheophyta</taxon>
        <taxon>Spermatophyta</taxon>
        <taxon>Magnoliopsida</taxon>
        <taxon>Liliopsida</taxon>
        <taxon>Poales</taxon>
        <taxon>Poaceae</taxon>
        <taxon>BOP clade</taxon>
        <taxon>Oryzoideae</taxon>
        <taxon>Oryzeae</taxon>
        <taxon>Zizaniinae</taxon>
        <taxon>Zizania</taxon>
    </lineage>
</organism>
<dbReference type="AlphaFoldDB" id="A0A8J5RQL4"/>
<accession>A0A8J5RQL4</accession>
<proteinExistence type="predicted"/>
<keyword evidence="2" id="KW-1185">Reference proteome</keyword>
<dbReference type="EMBL" id="JAAALK010000286">
    <property type="protein sequence ID" value="KAG8062570.1"/>
    <property type="molecule type" value="Genomic_DNA"/>
</dbReference>
<evidence type="ECO:0000313" key="2">
    <source>
        <dbReference type="Proteomes" id="UP000729402"/>
    </source>
</evidence>
<reference evidence="1" key="2">
    <citation type="submission" date="2021-02" db="EMBL/GenBank/DDBJ databases">
        <authorList>
            <person name="Kimball J.A."/>
            <person name="Haas M.W."/>
            <person name="Macchietto M."/>
            <person name="Kono T."/>
            <person name="Duquette J."/>
            <person name="Shao M."/>
        </authorList>
    </citation>
    <scope>NUCLEOTIDE SEQUENCE</scope>
    <source>
        <tissue evidence="1">Fresh leaf tissue</tissue>
    </source>
</reference>
<sequence>MIKAEEKELEFIPLLVRRAKQAQEFILTQKNLIQCVEMQKQTRLIRGIRIRVLYKKVNSHGQQHDVCLLLSLFSSRCNFYRNWELTDSFFKCVNNIITDLSPYISQSGDFAIKSRRCNNGLGNMIGSSLPD</sequence>
<protein>
    <submittedName>
        <fullName evidence="1">Uncharacterized protein</fullName>
    </submittedName>
</protein>
<comment type="caution">
    <text evidence="1">The sequence shown here is derived from an EMBL/GenBank/DDBJ whole genome shotgun (WGS) entry which is preliminary data.</text>
</comment>
<evidence type="ECO:0000313" key="1">
    <source>
        <dbReference type="EMBL" id="KAG8062570.1"/>
    </source>
</evidence>
<dbReference type="Proteomes" id="UP000729402">
    <property type="component" value="Unassembled WGS sequence"/>
</dbReference>
<reference evidence="1" key="1">
    <citation type="journal article" date="2021" name="bioRxiv">
        <title>Whole Genome Assembly and Annotation of Northern Wild Rice, Zizania palustris L., Supports a Whole Genome Duplication in the Zizania Genus.</title>
        <authorList>
            <person name="Haas M."/>
            <person name="Kono T."/>
            <person name="Macchietto M."/>
            <person name="Millas R."/>
            <person name="McGilp L."/>
            <person name="Shao M."/>
            <person name="Duquette J."/>
            <person name="Hirsch C.N."/>
            <person name="Kimball J."/>
        </authorList>
    </citation>
    <scope>NUCLEOTIDE SEQUENCE</scope>
    <source>
        <tissue evidence="1">Fresh leaf tissue</tissue>
    </source>
</reference>
<gene>
    <name evidence="1" type="ORF">GUJ93_ZPchr0003g17308</name>
</gene>